<keyword evidence="2" id="KW-1185">Reference proteome</keyword>
<sequence length="1009" mass="111033">MSFGKIYSYSGNPRTTSLLAVAKENGLDIEFVDTEPAKGVSTDYLKINKLGKVPTFEGADGFVLSETIAIAVYLASQNEKTSLLGKTKQDYATILRWMSFANTEVLTPLGGWFRPIIGRDPYNKKNVDDSQKAALKAVHVLEEHLFTHTYLVGERLTLADLFAASIIARGFQYFFDKKWRSENPNVTRWYETVYNTPSYSAVAGKLEFIEEAIKNVAPKKEQAPKAEKPKAAAKPKAAEPEEEEEAPAAPKPKHPLESLPRATFVLDDWKRKYSNEETREVALPWFWENVNFEEYSLWTVDYKYNDELTLTFMTSNLIGGFFARLEASRKYLFGCTSVYGQSNDSIIKGAFLVRGQEALPAFDVAPDYESYEFTKLDPTKDEDRKFVEDQWSWDKPIEVNGKSYEWADGKVICLGAGGGPTEDNVTGFLVRSTATKWSKNSVLAVDAGSHLAAITRILEQHFPLVSEPRPQSPPKVDSIHGGGVRINDDGMSPTTEHVPMSDDDSGVETPLSDDDMPLEITTLLDGVFAGLPFPNASARANALHVVREHVSTYLITHPHLDHFSGFVINTAAFHNTSRPKRLAALPFTVHAIKTHIFNNIIWPNLTDEDGGVGLVSFQRLAEGGNIALGQGKGRGYIEVCDGLGVKGFKVSHGHCMQGPGHVHRGSNADLREASGLQNTSAALYQGEAWEGRSHSFSMPVPHSQPGTPRLGSFGTEQGRRSSHVAANSISANHCVVDSSAFFIRSDSTMTTPTKEILIFGDVEPDSLSLSPRTAYIWAEAAPKIAAGILTGIFIECSYTDAQADAVLFGHLAPRHLLAELQNLADMVREARKEHEQAREAARQGRKRKRVSRDLHLDGPMKPRTWHSGVKGVDTPLSSTHPHFHTDDDLMTDFSNTPTGTHTPNPHHPHTSNSGPLHDPHASHPSAPAALNLNSVSAEHNRALLSAAFESPLKGLKVVVIHVKDTCEDGLLVGDTILRQLQEGEAKMKEEGMGLGCSFEISRSGDAYWF</sequence>
<gene>
    <name evidence="1" type="ORF">BU25DRAFT_398197</name>
</gene>
<accession>A0ACB6RV52</accession>
<dbReference type="EMBL" id="MU006728">
    <property type="protein sequence ID" value="KAF2625019.1"/>
    <property type="molecule type" value="Genomic_DNA"/>
</dbReference>
<reference evidence="1" key="1">
    <citation type="journal article" date="2020" name="Stud. Mycol.">
        <title>101 Dothideomycetes genomes: a test case for predicting lifestyles and emergence of pathogens.</title>
        <authorList>
            <person name="Haridas S."/>
            <person name="Albert R."/>
            <person name="Binder M."/>
            <person name="Bloem J."/>
            <person name="Labutti K."/>
            <person name="Salamov A."/>
            <person name="Andreopoulos B."/>
            <person name="Baker S."/>
            <person name="Barry K."/>
            <person name="Bills G."/>
            <person name="Bluhm B."/>
            <person name="Cannon C."/>
            <person name="Castanera R."/>
            <person name="Culley D."/>
            <person name="Daum C."/>
            <person name="Ezra D."/>
            <person name="Gonzalez J."/>
            <person name="Henrissat B."/>
            <person name="Kuo A."/>
            <person name="Liang C."/>
            <person name="Lipzen A."/>
            <person name="Lutzoni F."/>
            <person name="Magnuson J."/>
            <person name="Mondo S."/>
            <person name="Nolan M."/>
            <person name="Ohm R."/>
            <person name="Pangilinan J."/>
            <person name="Park H.-J."/>
            <person name="Ramirez L."/>
            <person name="Alfaro M."/>
            <person name="Sun H."/>
            <person name="Tritt A."/>
            <person name="Yoshinaga Y."/>
            <person name="Zwiers L.-H."/>
            <person name="Turgeon B."/>
            <person name="Goodwin S."/>
            <person name="Spatafora J."/>
            <person name="Crous P."/>
            <person name="Grigoriev I."/>
        </authorList>
    </citation>
    <scope>NUCLEOTIDE SEQUENCE</scope>
    <source>
        <strain evidence="1">CBS 525.71</strain>
    </source>
</reference>
<comment type="caution">
    <text evidence="1">The sequence shown here is derived from an EMBL/GenBank/DDBJ whole genome shotgun (WGS) entry which is preliminary data.</text>
</comment>
<organism evidence="1 2">
    <name type="scientific">Macroventuria anomochaeta</name>
    <dbReference type="NCBI Taxonomy" id="301207"/>
    <lineage>
        <taxon>Eukaryota</taxon>
        <taxon>Fungi</taxon>
        <taxon>Dikarya</taxon>
        <taxon>Ascomycota</taxon>
        <taxon>Pezizomycotina</taxon>
        <taxon>Dothideomycetes</taxon>
        <taxon>Pleosporomycetidae</taxon>
        <taxon>Pleosporales</taxon>
        <taxon>Pleosporineae</taxon>
        <taxon>Didymellaceae</taxon>
        <taxon>Macroventuria</taxon>
    </lineage>
</organism>
<evidence type="ECO:0000313" key="2">
    <source>
        <dbReference type="Proteomes" id="UP000799754"/>
    </source>
</evidence>
<proteinExistence type="predicted"/>
<name>A0ACB6RV52_9PLEO</name>
<protein>
    <submittedName>
        <fullName evidence="1">Uncharacterized protein</fullName>
    </submittedName>
</protein>
<dbReference type="Proteomes" id="UP000799754">
    <property type="component" value="Unassembled WGS sequence"/>
</dbReference>
<evidence type="ECO:0000313" key="1">
    <source>
        <dbReference type="EMBL" id="KAF2625019.1"/>
    </source>
</evidence>